<evidence type="ECO:0000256" key="3">
    <source>
        <dbReference type="ARBA" id="ARBA00010684"/>
    </source>
</evidence>
<sequence>MANAVGGSRAVDNLEQLFVKANNDLTAVQHKLEIESEQRYPGKANPYKLMYRIKKIQEELPSLKDQCEKLLAAKQDLIDKTQSMLVGNRGLLQRMQARANIPVICDTDDTVYISFEKIIDEWNQQLGLKSNEMGYDNGSVVLQNLNQTLFSSKIQNC</sequence>
<keyword evidence="14" id="KW-0175">Coiled coil</keyword>
<evidence type="ECO:0000256" key="2">
    <source>
        <dbReference type="ARBA" id="ARBA00004629"/>
    </source>
</evidence>
<dbReference type="GO" id="GO:0007059">
    <property type="term" value="P:chromosome segregation"/>
    <property type="evidence" value="ECO:0007669"/>
    <property type="project" value="InterPro"/>
</dbReference>
<evidence type="ECO:0000256" key="10">
    <source>
        <dbReference type="ARBA" id="ARBA00023212"/>
    </source>
</evidence>
<dbReference type="PANTHER" id="PTHR32017">
    <property type="entry name" value="SPINDLE AND KINETOCHORE-ASSOCIATED PROTEIN 2"/>
    <property type="match status" value="1"/>
</dbReference>
<dbReference type="Pfam" id="PF16740">
    <property type="entry name" value="SKA2"/>
    <property type="match status" value="1"/>
</dbReference>
<accession>A9NLC9</accession>
<evidence type="ECO:0000256" key="11">
    <source>
        <dbReference type="ARBA" id="ARBA00023306"/>
    </source>
</evidence>
<evidence type="ECO:0000256" key="4">
    <source>
        <dbReference type="ARBA" id="ARBA00022454"/>
    </source>
</evidence>
<evidence type="ECO:0000256" key="8">
    <source>
        <dbReference type="ARBA" id="ARBA00022776"/>
    </source>
</evidence>
<keyword evidence="5" id="KW-0963">Cytoplasm</keyword>
<keyword evidence="9" id="KW-0995">Kinetochore</keyword>
<evidence type="ECO:0000256" key="9">
    <source>
        <dbReference type="ARBA" id="ARBA00022838"/>
    </source>
</evidence>
<dbReference type="GO" id="GO:0000940">
    <property type="term" value="C:outer kinetochore"/>
    <property type="evidence" value="ECO:0007669"/>
    <property type="project" value="InterPro"/>
</dbReference>
<proteinExistence type="evidence at transcript level"/>
<evidence type="ECO:0000256" key="6">
    <source>
        <dbReference type="ARBA" id="ARBA00022618"/>
    </source>
</evidence>
<dbReference type="GO" id="GO:0005876">
    <property type="term" value="C:spindle microtubule"/>
    <property type="evidence" value="ECO:0007669"/>
    <property type="project" value="InterPro"/>
</dbReference>
<evidence type="ECO:0000259" key="15">
    <source>
        <dbReference type="Pfam" id="PF16740"/>
    </source>
</evidence>
<keyword evidence="7" id="KW-0493">Microtubule</keyword>
<keyword evidence="6" id="KW-0132">Cell division</keyword>
<dbReference type="OMA" id="QTYPENA"/>
<keyword evidence="10" id="KW-0206">Cytoskeleton</keyword>
<evidence type="ECO:0000256" key="12">
    <source>
        <dbReference type="ARBA" id="ARBA00023328"/>
    </source>
</evidence>
<evidence type="ECO:0000313" key="16">
    <source>
        <dbReference type="EMBL" id="ABK21440.1"/>
    </source>
</evidence>
<feature type="coiled-coil region" evidence="14">
    <location>
        <begin position="11"/>
        <end position="80"/>
    </location>
</feature>
<dbReference type="AlphaFoldDB" id="A9NLC9"/>
<keyword evidence="11" id="KW-0131">Cell cycle</keyword>
<evidence type="ECO:0000256" key="13">
    <source>
        <dbReference type="ARBA" id="ARBA00029651"/>
    </source>
</evidence>
<dbReference type="Gene3D" id="6.10.250.1380">
    <property type="match status" value="1"/>
</dbReference>
<keyword evidence="12" id="KW-0137">Centromere</keyword>
<comment type="subcellular location">
    <subcellularLocation>
        <location evidence="2">Chromosome</location>
        <location evidence="2">Centromere</location>
        <location evidence="2">Kinetochore</location>
    </subcellularLocation>
    <subcellularLocation>
        <location evidence="1">Cytoplasm</location>
        <location evidence="1">Cytoskeleton</location>
        <location evidence="1">Spindle</location>
    </subcellularLocation>
</comment>
<reference evidence="16" key="1">
    <citation type="journal article" date="2008" name="BMC Genomics">
        <title>A conifer genomics resource of 200,000 spruce (Picea spp.) ESTs and 6,464 high-quality, sequence-finished full-length cDNAs for Sitka spruce (Picea sitchensis).</title>
        <authorList>
            <person name="Ralph S.G."/>
            <person name="Chun H.J."/>
            <person name="Kolosova N."/>
            <person name="Cooper D."/>
            <person name="Oddy C."/>
            <person name="Ritland C.E."/>
            <person name="Kirkpatrick R."/>
            <person name="Moore R."/>
            <person name="Barber S."/>
            <person name="Holt R.A."/>
            <person name="Jones S.J."/>
            <person name="Marra M.A."/>
            <person name="Douglas C.J."/>
            <person name="Ritland K."/>
            <person name="Bohlmann J."/>
        </authorList>
    </citation>
    <scope>NUCLEOTIDE SEQUENCE</scope>
    <source>
        <tissue evidence="16">Green portion of the leader tissue</tissue>
    </source>
</reference>
<name>A9NLC9_PICSI</name>
<dbReference type="PANTHER" id="PTHR32017:SF3">
    <property type="entry name" value="SPINDLE AND KINETOCHORE-ASSOCIATED PROTEIN 2"/>
    <property type="match status" value="1"/>
</dbReference>
<evidence type="ECO:0000256" key="14">
    <source>
        <dbReference type="SAM" id="Coils"/>
    </source>
</evidence>
<protein>
    <recommendedName>
        <fullName evidence="13">Protein FAM33A</fullName>
    </recommendedName>
</protein>
<keyword evidence="8" id="KW-0498">Mitosis</keyword>
<dbReference type="InterPro" id="IPR042091">
    <property type="entry name" value="Ska2_N"/>
</dbReference>
<dbReference type="InterPro" id="IPR026762">
    <property type="entry name" value="Ska2"/>
</dbReference>
<dbReference type="GO" id="GO:0008017">
    <property type="term" value="F:microtubule binding"/>
    <property type="evidence" value="ECO:0007669"/>
    <property type="project" value="InterPro"/>
</dbReference>
<evidence type="ECO:0000256" key="5">
    <source>
        <dbReference type="ARBA" id="ARBA00022490"/>
    </source>
</evidence>
<evidence type="ECO:0000256" key="1">
    <source>
        <dbReference type="ARBA" id="ARBA00004186"/>
    </source>
</evidence>
<dbReference type="GO" id="GO:0000278">
    <property type="term" value="P:mitotic cell cycle"/>
    <property type="evidence" value="ECO:0007669"/>
    <property type="project" value="TreeGrafter"/>
</dbReference>
<feature type="domain" description="Ska2 N-terminal" evidence="15">
    <location>
        <begin position="9"/>
        <end position="114"/>
    </location>
</feature>
<dbReference type="EMBL" id="EF082062">
    <property type="protein sequence ID" value="ABK21440.1"/>
    <property type="molecule type" value="mRNA"/>
</dbReference>
<keyword evidence="4" id="KW-0158">Chromosome</keyword>
<organism evidence="16">
    <name type="scientific">Picea sitchensis</name>
    <name type="common">Sitka spruce</name>
    <name type="synonym">Pinus sitchensis</name>
    <dbReference type="NCBI Taxonomy" id="3332"/>
    <lineage>
        <taxon>Eukaryota</taxon>
        <taxon>Viridiplantae</taxon>
        <taxon>Streptophyta</taxon>
        <taxon>Embryophyta</taxon>
        <taxon>Tracheophyta</taxon>
        <taxon>Spermatophyta</taxon>
        <taxon>Pinopsida</taxon>
        <taxon>Pinidae</taxon>
        <taxon>Conifers I</taxon>
        <taxon>Pinales</taxon>
        <taxon>Pinaceae</taxon>
        <taxon>Picea</taxon>
    </lineage>
</organism>
<evidence type="ECO:0000256" key="7">
    <source>
        <dbReference type="ARBA" id="ARBA00022701"/>
    </source>
</evidence>
<comment type="similarity">
    <text evidence="3">Belongs to the SKA2 family.</text>
</comment>
<dbReference type="GO" id="GO:0051301">
    <property type="term" value="P:cell division"/>
    <property type="evidence" value="ECO:0007669"/>
    <property type="project" value="UniProtKB-KW"/>
</dbReference>